<keyword evidence="4" id="KW-1185">Reference proteome</keyword>
<dbReference type="EMBL" id="JAULSR010000002">
    <property type="protein sequence ID" value="KAK0630977.1"/>
    <property type="molecule type" value="Genomic_DNA"/>
</dbReference>
<proteinExistence type="predicted"/>
<name>A0AA39XBP3_9PEZI</name>
<reference evidence="3" key="1">
    <citation type="submission" date="2023-06" db="EMBL/GenBank/DDBJ databases">
        <title>Genome-scale phylogeny and comparative genomics of the fungal order Sordariales.</title>
        <authorList>
            <consortium name="Lawrence Berkeley National Laboratory"/>
            <person name="Hensen N."/>
            <person name="Bonometti L."/>
            <person name="Westerberg I."/>
            <person name="Brannstrom I.O."/>
            <person name="Guillou S."/>
            <person name="Cros-Aarteil S."/>
            <person name="Calhoun S."/>
            <person name="Haridas S."/>
            <person name="Kuo A."/>
            <person name="Mondo S."/>
            <person name="Pangilinan J."/>
            <person name="Riley R."/>
            <person name="LaButti K."/>
            <person name="Andreopoulos B."/>
            <person name="Lipzen A."/>
            <person name="Chen C."/>
            <person name="Yanf M."/>
            <person name="Daum C."/>
            <person name="Ng V."/>
            <person name="Clum A."/>
            <person name="Steindorff A."/>
            <person name="Ohm R."/>
            <person name="Martin F."/>
            <person name="Silar P."/>
            <person name="Natvig D."/>
            <person name="Lalanne C."/>
            <person name="Gautier V."/>
            <person name="Ament-velasquez S.L."/>
            <person name="Kruys A."/>
            <person name="Hutchinson M.I."/>
            <person name="Powell A.J."/>
            <person name="Barry K."/>
            <person name="Miller A.N."/>
            <person name="Grigoriev I.V."/>
            <person name="Debuchy R."/>
            <person name="Gladieux P."/>
            <person name="Thoren M.H."/>
            <person name="Johannesson H."/>
        </authorList>
    </citation>
    <scope>NUCLEOTIDE SEQUENCE</scope>
    <source>
        <strain evidence="3">SMH3391-2</strain>
    </source>
</reference>
<dbReference type="InterPro" id="IPR036047">
    <property type="entry name" value="F-box-like_dom_sf"/>
</dbReference>
<gene>
    <name evidence="3" type="ORF">B0T17DRAFT_637709</name>
</gene>
<dbReference type="SUPFAM" id="SSF52047">
    <property type="entry name" value="RNI-like"/>
    <property type="match status" value="1"/>
</dbReference>
<dbReference type="InterPro" id="IPR032675">
    <property type="entry name" value="LRR_dom_sf"/>
</dbReference>
<comment type="caution">
    <text evidence="3">The sequence shown here is derived from an EMBL/GenBank/DDBJ whole genome shotgun (WGS) entry which is preliminary data.</text>
</comment>
<dbReference type="InterPro" id="IPR001810">
    <property type="entry name" value="F-box_dom"/>
</dbReference>
<evidence type="ECO:0000256" key="1">
    <source>
        <dbReference type="SAM" id="MobiDB-lite"/>
    </source>
</evidence>
<sequence length="507" mass="57200">MEANGSTTSDAQSDESDLLDTDSDITSSFVPSQQDRLSELPNEILTKICDFISPAGNDSASLARLGQTSKELRAVVEPCLYRHIKSTYLPLWKTEWPHYLKPSRPGSLKVLMLLRTLAAKPHCKEHVRSIDLFRHEFWWIEADLFHPCDECHREPFKDADLMALGLMEGRFYNGYCEHRSYAEDDAALLLSVAPNVTEAKISVTVTETSQNLLARGIHPWNSSNSLKKLELVFRTHCGHRPEETDLNDIAGLWIVTPNLEGLTISGCGMVKGGPNLSSLKSLILNDCWFTTDDISTVLANLPELRHFKKFHSDACSWADENADHIFEDSAQPSEVLACLLPLAARLKRVVITHWHIWPAPDVSKLIWTFSQFPALKSLGIDIQALYRCPEFDFATLISGCPELKHLLILNILRELPGLTNVRAIHVWKGLDRLGDAITPHNQFPALRKVQLLHVKSRQAMFDYMEMREDFDDVFANDILRLKFERGGVEFTIGDQGSTKGPCTQLDE</sequence>
<accession>A0AA39XBP3</accession>
<dbReference type="AlphaFoldDB" id="A0AA39XBP3"/>
<evidence type="ECO:0000313" key="3">
    <source>
        <dbReference type="EMBL" id="KAK0630977.1"/>
    </source>
</evidence>
<feature type="compositionally biased region" description="Polar residues" evidence="1">
    <location>
        <begin position="1"/>
        <end position="11"/>
    </location>
</feature>
<evidence type="ECO:0000259" key="2">
    <source>
        <dbReference type="Pfam" id="PF12937"/>
    </source>
</evidence>
<feature type="region of interest" description="Disordered" evidence="1">
    <location>
        <begin position="1"/>
        <end position="35"/>
    </location>
</feature>
<feature type="compositionally biased region" description="Acidic residues" evidence="1">
    <location>
        <begin position="12"/>
        <end position="23"/>
    </location>
</feature>
<dbReference type="SUPFAM" id="SSF81383">
    <property type="entry name" value="F-box domain"/>
    <property type="match status" value="1"/>
</dbReference>
<feature type="domain" description="F-box" evidence="2">
    <location>
        <begin position="38"/>
        <end position="84"/>
    </location>
</feature>
<dbReference type="Proteomes" id="UP001174934">
    <property type="component" value="Unassembled WGS sequence"/>
</dbReference>
<dbReference type="CDD" id="cd09917">
    <property type="entry name" value="F-box_SF"/>
    <property type="match status" value="1"/>
</dbReference>
<protein>
    <recommendedName>
        <fullName evidence="2">F-box domain-containing protein</fullName>
    </recommendedName>
</protein>
<evidence type="ECO:0000313" key="4">
    <source>
        <dbReference type="Proteomes" id="UP001174934"/>
    </source>
</evidence>
<dbReference type="Pfam" id="PF12937">
    <property type="entry name" value="F-box-like"/>
    <property type="match status" value="1"/>
</dbReference>
<dbReference type="Gene3D" id="3.80.10.10">
    <property type="entry name" value="Ribonuclease Inhibitor"/>
    <property type="match status" value="1"/>
</dbReference>
<organism evidence="3 4">
    <name type="scientific">Bombardia bombarda</name>
    <dbReference type="NCBI Taxonomy" id="252184"/>
    <lineage>
        <taxon>Eukaryota</taxon>
        <taxon>Fungi</taxon>
        <taxon>Dikarya</taxon>
        <taxon>Ascomycota</taxon>
        <taxon>Pezizomycotina</taxon>
        <taxon>Sordariomycetes</taxon>
        <taxon>Sordariomycetidae</taxon>
        <taxon>Sordariales</taxon>
        <taxon>Lasiosphaeriaceae</taxon>
        <taxon>Bombardia</taxon>
    </lineage>
</organism>